<protein>
    <submittedName>
        <fullName evidence="1">Uncharacterized protein</fullName>
    </submittedName>
</protein>
<dbReference type="EMBL" id="JACGCM010000811">
    <property type="protein sequence ID" value="KAF6166079.1"/>
    <property type="molecule type" value="Genomic_DNA"/>
</dbReference>
<gene>
    <name evidence="1" type="ORF">GIB67_023789</name>
</gene>
<name>A0A7J7NFR1_9MAGN</name>
<dbReference type="Proteomes" id="UP000541444">
    <property type="component" value="Unassembled WGS sequence"/>
</dbReference>
<feature type="non-terminal residue" evidence="1">
    <location>
        <position position="1"/>
    </location>
</feature>
<sequence>FSLSPSLPPLLYNYPLLPLNPLTTTQQVRREQNANNVVDITTINENQIQQPILREPYMTRTFDSHINVEVCSGVRCVKYIHQNIYRGT</sequence>
<reference evidence="1 2" key="1">
    <citation type="journal article" date="2020" name="IScience">
        <title>Genome Sequencing of the Endangered Kingdonia uniflora (Circaeasteraceae, Ranunculales) Reveals Potential Mechanisms of Evolutionary Specialization.</title>
        <authorList>
            <person name="Sun Y."/>
            <person name="Deng T."/>
            <person name="Zhang A."/>
            <person name="Moore M.J."/>
            <person name="Landis J.B."/>
            <person name="Lin N."/>
            <person name="Zhang H."/>
            <person name="Zhang X."/>
            <person name="Huang J."/>
            <person name="Zhang X."/>
            <person name="Sun H."/>
            <person name="Wang H."/>
        </authorList>
    </citation>
    <scope>NUCLEOTIDE SEQUENCE [LARGE SCALE GENOMIC DNA]</scope>
    <source>
        <strain evidence="1">TB1705</strain>
        <tissue evidence="1">Leaf</tissue>
    </source>
</reference>
<evidence type="ECO:0000313" key="1">
    <source>
        <dbReference type="EMBL" id="KAF6166079.1"/>
    </source>
</evidence>
<evidence type="ECO:0000313" key="2">
    <source>
        <dbReference type="Proteomes" id="UP000541444"/>
    </source>
</evidence>
<keyword evidence="2" id="KW-1185">Reference proteome</keyword>
<comment type="caution">
    <text evidence="1">The sequence shown here is derived from an EMBL/GenBank/DDBJ whole genome shotgun (WGS) entry which is preliminary data.</text>
</comment>
<dbReference type="OrthoDB" id="1930928at2759"/>
<organism evidence="1 2">
    <name type="scientific">Kingdonia uniflora</name>
    <dbReference type="NCBI Taxonomy" id="39325"/>
    <lineage>
        <taxon>Eukaryota</taxon>
        <taxon>Viridiplantae</taxon>
        <taxon>Streptophyta</taxon>
        <taxon>Embryophyta</taxon>
        <taxon>Tracheophyta</taxon>
        <taxon>Spermatophyta</taxon>
        <taxon>Magnoliopsida</taxon>
        <taxon>Ranunculales</taxon>
        <taxon>Circaeasteraceae</taxon>
        <taxon>Kingdonia</taxon>
    </lineage>
</organism>
<accession>A0A7J7NFR1</accession>
<dbReference type="AlphaFoldDB" id="A0A7J7NFR1"/>
<proteinExistence type="predicted"/>